<evidence type="ECO:0000313" key="3">
    <source>
        <dbReference type="Proteomes" id="UP000179807"/>
    </source>
</evidence>
<dbReference type="CDD" id="cd02028">
    <property type="entry name" value="UMPK_like"/>
    <property type="match status" value="1"/>
</dbReference>
<proteinExistence type="predicted"/>
<comment type="caution">
    <text evidence="2">The sequence shown here is derived from an EMBL/GenBank/DDBJ whole genome shotgun (WGS) entry which is preliminary data.</text>
</comment>
<dbReference type="InterPro" id="IPR018163">
    <property type="entry name" value="Thr/Ala-tRNA-synth_IIc_edit"/>
</dbReference>
<sequence length="502" mass="58002">MSQIPLSQLYSEHSTLQFILWGEYNKLFGRQLKIQHSLGDGTFCSDLQKEEITQEMTDQLTAGINEILNGEDEIELIEMERDQVIQHFQQLNMPDKIGLLKTWQDDYIPCIRCGEFLDYTLQKMSTDKDRLKIFEIRPYDHGLVIRFPMLSDPDNLTEWRDPKVLHHMFDEYAQWAQLLNVDYVSKLNDKIYKRKIDDIKWIAEGLHTKKLAQMADKLTENFAQKRIVTIAGPSSSNKTTFAKRLAISLRVNGYESIVMEMDDFYKNRSDIPFGPDGQQDFESITALNIEVLSERVRALVNGETVNRRKFDFVEGVGIDLENEKLTLKPNAFLIIEGIHGLNPELLESFGRDKVTPIYVSALTPVNLDSNHRFSTSDLRLIRRMVRDYRYRGYSPRSTIRRWPAVRKGEETNIFPHQENAEMFFNSALIYELPVLSIYGKGLLAEATLPEKGEDPSTPEAKLISQDARRLLGLLNFFYPVSIEVVPHISCIREFVGGSDLQY</sequence>
<name>A0A1J4JSJ7_9EUKA</name>
<keyword evidence="3" id="KW-1185">Reference proteome</keyword>
<organism evidence="2 3">
    <name type="scientific">Tritrichomonas foetus</name>
    <dbReference type="NCBI Taxonomy" id="1144522"/>
    <lineage>
        <taxon>Eukaryota</taxon>
        <taxon>Metamonada</taxon>
        <taxon>Parabasalia</taxon>
        <taxon>Tritrichomonadida</taxon>
        <taxon>Tritrichomonadidae</taxon>
        <taxon>Tritrichomonas</taxon>
    </lineage>
</organism>
<protein>
    <submittedName>
        <fullName evidence="2">Phosphoribulokinase</fullName>
    </submittedName>
</protein>
<dbReference type="AlphaFoldDB" id="A0A1J4JSJ7"/>
<dbReference type="EMBL" id="MLAK01000965">
    <property type="protein sequence ID" value="OHT00221.1"/>
    <property type="molecule type" value="Genomic_DNA"/>
</dbReference>
<dbReference type="Gene3D" id="3.40.50.300">
    <property type="entry name" value="P-loop containing nucleotide triphosphate hydrolases"/>
    <property type="match status" value="1"/>
</dbReference>
<dbReference type="VEuPathDB" id="TrichDB:TRFO_33135"/>
<dbReference type="SUPFAM" id="SSF52540">
    <property type="entry name" value="P-loop containing nucleoside triphosphate hydrolases"/>
    <property type="match status" value="1"/>
</dbReference>
<reference evidence="2" key="1">
    <citation type="submission" date="2016-10" db="EMBL/GenBank/DDBJ databases">
        <authorList>
            <person name="Benchimol M."/>
            <person name="Almeida L.G."/>
            <person name="Vasconcelos A.T."/>
            <person name="Perreira-Neves A."/>
            <person name="Rosa I.A."/>
            <person name="Tasca T."/>
            <person name="Bogo M.R."/>
            <person name="de Souza W."/>
        </authorList>
    </citation>
    <scope>NUCLEOTIDE SEQUENCE [LARGE SCALE GENOMIC DNA]</scope>
    <source>
        <strain evidence="2">K</strain>
    </source>
</reference>
<dbReference type="GO" id="GO:0005524">
    <property type="term" value="F:ATP binding"/>
    <property type="evidence" value="ECO:0007669"/>
    <property type="project" value="InterPro"/>
</dbReference>
<dbReference type="InterPro" id="IPR027417">
    <property type="entry name" value="P-loop_NTPase"/>
</dbReference>
<dbReference type="Proteomes" id="UP000179807">
    <property type="component" value="Unassembled WGS sequence"/>
</dbReference>
<evidence type="ECO:0000259" key="1">
    <source>
        <dbReference type="Pfam" id="PF00485"/>
    </source>
</evidence>
<evidence type="ECO:0000313" key="2">
    <source>
        <dbReference type="EMBL" id="OHT00221.1"/>
    </source>
</evidence>
<accession>A0A1J4JSJ7</accession>
<feature type="domain" description="Phosphoribulokinase/uridine kinase" evidence="1">
    <location>
        <begin position="227"/>
        <end position="425"/>
    </location>
</feature>
<dbReference type="GeneID" id="94843610"/>
<dbReference type="Pfam" id="PF00485">
    <property type="entry name" value="PRK"/>
    <property type="match status" value="1"/>
</dbReference>
<dbReference type="PANTHER" id="PTHR10285">
    <property type="entry name" value="URIDINE KINASE"/>
    <property type="match status" value="1"/>
</dbReference>
<gene>
    <name evidence="2" type="ORF">TRFO_33135</name>
</gene>
<dbReference type="OrthoDB" id="10257085at2759"/>
<dbReference type="GO" id="GO:0016301">
    <property type="term" value="F:kinase activity"/>
    <property type="evidence" value="ECO:0007669"/>
    <property type="project" value="UniProtKB-KW"/>
</dbReference>
<dbReference type="RefSeq" id="XP_068353357.1">
    <property type="nucleotide sequence ID" value="XM_068508906.1"/>
</dbReference>
<dbReference type="SUPFAM" id="SSF55186">
    <property type="entry name" value="ThrRS/AlaRS common domain"/>
    <property type="match status" value="1"/>
</dbReference>
<dbReference type="Gene3D" id="3.30.980.10">
    <property type="entry name" value="Threonyl-trna Synthetase, Chain A, domain 2"/>
    <property type="match status" value="1"/>
</dbReference>
<dbReference type="InterPro" id="IPR006083">
    <property type="entry name" value="PRK/URK"/>
</dbReference>